<dbReference type="InterPro" id="IPR036271">
    <property type="entry name" value="Tet_transcr_reg_TetR-rel_C_sf"/>
</dbReference>
<accession>A0A1G7TYC9</accession>
<keyword evidence="1 2" id="KW-0238">DNA-binding</keyword>
<dbReference type="OrthoDB" id="9808189at2"/>
<dbReference type="PANTHER" id="PTHR30055:SF209">
    <property type="entry name" value="POSSIBLE TRANSCRIPTIONAL REGULATORY PROTEIN (PROBABLY TETR-FAMILY)"/>
    <property type="match status" value="1"/>
</dbReference>
<dbReference type="SUPFAM" id="SSF46689">
    <property type="entry name" value="Homeodomain-like"/>
    <property type="match status" value="1"/>
</dbReference>
<dbReference type="InterPro" id="IPR050109">
    <property type="entry name" value="HTH-type_TetR-like_transc_reg"/>
</dbReference>
<dbReference type="PROSITE" id="PS50977">
    <property type="entry name" value="HTH_TETR_2"/>
    <property type="match status" value="1"/>
</dbReference>
<dbReference type="EMBL" id="FNCV01000001">
    <property type="protein sequence ID" value="SDG40283.1"/>
    <property type="molecule type" value="Genomic_DNA"/>
</dbReference>
<dbReference type="SUPFAM" id="SSF48498">
    <property type="entry name" value="Tetracyclin repressor-like, C-terminal domain"/>
    <property type="match status" value="1"/>
</dbReference>
<evidence type="ECO:0000256" key="3">
    <source>
        <dbReference type="SAM" id="MobiDB-lite"/>
    </source>
</evidence>
<reference evidence="6" key="1">
    <citation type="submission" date="2016-10" db="EMBL/GenBank/DDBJ databases">
        <authorList>
            <person name="Varghese N."/>
            <person name="Submissions S."/>
        </authorList>
    </citation>
    <scope>NUCLEOTIDE SEQUENCE [LARGE SCALE GENOMIC DNA]</scope>
    <source>
        <strain evidence="6">930I</strain>
    </source>
</reference>
<dbReference type="GO" id="GO:0000976">
    <property type="term" value="F:transcription cis-regulatory region binding"/>
    <property type="evidence" value="ECO:0007669"/>
    <property type="project" value="TreeGrafter"/>
</dbReference>
<dbReference type="InterPro" id="IPR009057">
    <property type="entry name" value="Homeodomain-like_sf"/>
</dbReference>
<evidence type="ECO:0000256" key="2">
    <source>
        <dbReference type="PROSITE-ProRule" id="PRU00335"/>
    </source>
</evidence>
<evidence type="ECO:0000313" key="6">
    <source>
        <dbReference type="Proteomes" id="UP000217076"/>
    </source>
</evidence>
<gene>
    <name evidence="5" type="ORF">SAMN05421742_101144</name>
</gene>
<proteinExistence type="predicted"/>
<evidence type="ECO:0000259" key="4">
    <source>
        <dbReference type="PROSITE" id="PS50977"/>
    </source>
</evidence>
<keyword evidence="6" id="KW-1185">Reference proteome</keyword>
<dbReference type="Gene3D" id="1.10.10.60">
    <property type="entry name" value="Homeodomain-like"/>
    <property type="match status" value="1"/>
</dbReference>
<dbReference type="Pfam" id="PF00440">
    <property type="entry name" value="TetR_N"/>
    <property type="match status" value="1"/>
</dbReference>
<organism evidence="5 6">
    <name type="scientific">Roseospirillum parvum</name>
    <dbReference type="NCBI Taxonomy" id="83401"/>
    <lineage>
        <taxon>Bacteria</taxon>
        <taxon>Pseudomonadati</taxon>
        <taxon>Pseudomonadota</taxon>
        <taxon>Alphaproteobacteria</taxon>
        <taxon>Rhodospirillales</taxon>
        <taxon>Rhodospirillaceae</taxon>
        <taxon>Roseospirillum</taxon>
    </lineage>
</organism>
<protein>
    <submittedName>
        <fullName evidence="5">DNA-binding transcriptional regulator, AcrR family</fullName>
    </submittedName>
</protein>
<feature type="DNA-binding region" description="H-T-H motif" evidence="2">
    <location>
        <begin position="90"/>
        <end position="109"/>
    </location>
</feature>
<evidence type="ECO:0000313" key="5">
    <source>
        <dbReference type="EMBL" id="SDG40283.1"/>
    </source>
</evidence>
<dbReference type="GO" id="GO:0003700">
    <property type="term" value="F:DNA-binding transcription factor activity"/>
    <property type="evidence" value="ECO:0007669"/>
    <property type="project" value="TreeGrafter"/>
</dbReference>
<evidence type="ECO:0000256" key="1">
    <source>
        <dbReference type="ARBA" id="ARBA00023125"/>
    </source>
</evidence>
<dbReference type="STRING" id="83401.SAMN05421742_101144"/>
<dbReference type="Gene3D" id="1.10.357.10">
    <property type="entry name" value="Tetracycline Repressor, domain 2"/>
    <property type="match status" value="1"/>
</dbReference>
<feature type="domain" description="HTH tetR-type" evidence="4">
    <location>
        <begin position="67"/>
        <end position="127"/>
    </location>
</feature>
<sequence length="265" mass="28081">MPAPVRQTPHPPAEPSADPPAEPSADPPADPSVDPPADPSVDPPATPPAAAYPAHLLAEARGRAKGLRTRAQLMAAAGHLLETQPPEALTVSAVCHRAGVANGTFYLYFADRHVLLDALLVGFVGFLQDTMRAAGEGAEEAAPGATGRAATRAYLELFRHNRGLMRCLIHHPDSFPEARRAFHKLNREWLARVVAAAQRGLAAEGRPEALDCAELTRRAYALGGMVDQYLSALFLSGDAELLAVSGDDAAVLDTLNLIWSRGMAP</sequence>
<dbReference type="InterPro" id="IPR001647">
    <property type="entry name" value="HTH_TetR"/>
</dbReference>
<dbReference type="PANTHER" id="PTHR30055">
    <property type="entry name" value="HTH-TYPE TRANSCRIPTIONAL REGULATOR RUTR"/>
    <property type="match status" value="1"/>
</dbReference>
<dbReference type="Proteomes" id="UP000217076">
    <property type="component" value="Unassembled WGS sequence"/>
</dbReference>
<dbReference type="RefSeq" id="WP_092614016.1">
    <property type="nucleotide sequence ID" value="NZ_FNCV01000001.1"/>
</dbReference>
<feature type="region of interest" description="Disordered" evidence="3">
    <location>
        <begin position="1"/>
        <end position="50"/>
    </location>
</feature>
<name>A0A1G7TYC9_9PROT</name>
<feature type="compositionally biased region" description="Pro residues" evidence="3">
    <location>
        <begin position="1"/>
        <end position="47"/>
    </location>
</feature>
<dbReference type="AlphaFoldDB" id="A0A1G7TYC9"/>